<dbReference type="EMBL" id="JBBPBM010000316">
    <property type="protein sequence ID" value="KAK8497314.1"/>
    <property type="molecule type" value="Genomic_DNA"/>
</dbReference>
<dbReference type="Proteomes" id="UP001472677">
    <property type="component" value="Unassembled WGS sequence"/>
</dbReference>
<name>A0ABR2ATA0_9ROSI</name>
<evidence type="ECO:0000313" key="1">
    <source>
        <dbReference type="EMBL" id="KAK8497314.1"/>
    </source>
</evidence>
<accession>A0ABR2ATA0</accession>
<proteinExistence type="predicted"/>
<gene>
    <name evidence="1" type="ORF">V6N12_042791</name>
</gene>
<protein>
    <submittedName>
        <fullName evidence="1">Uncharacterized protein</fullName>
    </submittedName>
</protein>
<comment type="caution">
    <text evidence="1">The sequence shown here is derived from an EMBL/GenBank/DDBJ whole genome shotgun (WGS) entry which is preliminary data.</text>
</comment>
<organism evidence="1 2">
    <name type="scientific">Hibiscus sabdariffa</name>
    <name type="common">roselle</name>
    <dbReference type="NCBI Taxonomy" id="183260"/>
    <lineage>
        <taxon>Eukaryota</taxon>
        <taxon>Viridiplantae</taxon>
        <taxon>Streptophyta</taxon>
        <taxon>Embryophyta</taxon>
        <taxon>Tracheophyta</taxon>
        <taxon>Spermatophyta</taxon>
        <taxon>Magnoliopsida</taxon>
        <taxon>eudicotyledons</taxon>
        <taxon>Gunneridae</taxon>
        <taxon>Pentapetalae</taxon>
        <taxon>rosids</taxon>
        <taxon>malvids</taxon>
        <taxon>Malvales</taxon>
        <taxon>Malvaceae</taxon>
        <taxon>Malvoideae</taxon>
        <taxon>Hibiscus</taxon>
    </lineage>
</organism>
<sequence length="104" mass="11343">MGRVSMDQTGSQAWTCLGVGLVSFWTRLQSAKESFLSNSQPPLSFNRHEVIVRWEGHRGAAGRVYCGTTGRGPSGKIRTGALLEDKDPSVELFVEGVELFVEGD</sequence>
<reference evidence="1 2" key="1">
    <citation type="journal article" date="2024" name="G3 (Bethesda)">
        <title>Genome assembly of Hibiscus sabdariffa L. provides insights into metabolisms of medicinal natural products.</title>
        <authorList>
            <person name="Kim T."/>
        </authorList>
    </citation>
    <scope>NUCLEOTIDE SEQUENCE [LARGE SCALE GENOMIC DNA]</scope>
    <source>
        <strain evidence="1">TK-2024</strain>
        <tissue evidence="1">Old leaves</tissue>
    </source>
</reference>
<evidence type="ECO:0000313" key="2">
    <source>
        <dbReference type="Proteomes" id="UP001472677"/>
    </source>
</evidence>
<keyword evidence="2" id="KW-1185">Reference proteome</keyword>